<feature type="chain" id="PRO_5043646992" evidence="2">
    <location>
        <begin position="21"/>
        <end position="184"/>
    </location>
</feature>
<dbReference type="PROSITE" id="PS51257">
    <property type="entry name" value="PROKAR_LIPOPROTEIN"/>
    <property type="match status" value="1"/>
</dbReference>
<evidence type="ECO:0000256" key="1">
    <source>
        <dbReference type="SAM" id="MobiDB-lite"/>
    </source>
</evidence>
<sequence length="184" mass="18732">MASKLALTGTALVAALSAAALVSCSSSTDGRPVCPGCGTNAEPTMPTVRPPVDTPTALPSPPGPSTPSAPGGETLPTDAQGYVFVETKSGKTRCQLNTESVGCESEFENSPEVDGAPANGVRVNSSGDLQWILGNLGDIPTVTLDYRTYNAAGWTIAADPSGTRFTNEATGHGMFVAVEGVRAF</sequence>
<gene>
    <name evidence="3" type="primary">lpqJ</name>
    <name evidence="3" type="ORF">MCNF_42240</name>
</gene>
<reference evidence="3" key="1">
    <citation type="journal article" date="2019" name="Emerg. Microbes Infect.">
        <title>Comprehensive subspecies identification of 175 nontuberculous mycobacteria species based on 7547 genomic profiles.</title>
        <authorList>
            <person name="Matsumoto Y."/>
            <person name="Kinjo T."/>
            <person name="Motooka D."/>
            <person name="Nabeya D."/>
            <person name="Jung N."/>
            <person name="Uechi K."/>
            <person name="Horii T."/>
            <person name="Iida T."/>
            <person name="Fujita J."/>
            <person name="Nakamura S."/>
        </authorList>
    </citation>
    <scope>NUCLEOTIDE SEQUENCE [LARGE SCALE GENOMIC DNA]</scope>
    <source>
        <strain evidence="3">JCM 13671</strain>
    </source>
</reference>
<keyword evidence="4" id="KW-1185">Reference proteome</keyword>
<feature type="region of interest" description="Disordered" evidence="1">
    <location>
        <begin position="41"/>
        <end position="77"/>
    </location>
</feature>
<accession>A0A7I7Y224</accession>
<dbReference type="OrthoDB" id="4773342at2"/>
<evidence type="ECO:0000313" key="3">
    <source>
        <dbReference type="EMBL" id="BBZ35619.1"/>
    </source>
</evidence>
<protein>
    <submittedName>
        <fullName evidence="3">Uncharacterized protein</fullName>
    </submittedName>
</protein>
<reference evidence="3" key="2">
    <citation type="submission" date="2020-02" db="EMBL/GenBank/DDBJ databases">
        <authorList>
            <person name="Matsumoto Y."/>
            <person name="Motooka D."/>
            <person name="Nakamura S."/>
        </authorList>
    </citation>
    <scope>NUCLEOTIDE SEQUENCE</scope>
    <source>
        <strain evidence="3">JCM 13671</strain>
    </source>
</reference>
<dbReference type="Proteomes" id="UP000466931">
    <property type="component" value="Chromosome"/>
</dbReference>
<dbReference type="RefSeq" id="WP_085151697.1">
    <property type="nucleotide sequence ID" value="NZ_AP022612.1"/>
</dbReference>
<keyword evidence="2" id="KW-0732">Signal</keyword>
<feature type="signal peptide" evidence="2">
    <location>
        <begin position="1"/>
        <end position="20"/>
    </location>
</feature>
<evidence type="ECO:0000256" key="2">
    <source>
        <dbReference type="SAM" id="SignalP"/>
    </source>
</evidence>
<dbReference type="EMBL" id="AP022612">
    <property type="protein sequence ID" value="BBZ35619.1"/>
    <property type="molecule type" value="Genomic_DNA"/>
</dbReference>
<dbReference type="AlphaFoldDB" id="A0A7I7Y224"/>
<feature type="compositionally biased region" description="Pro residues" evidence="1">
    <location>
        <begin position="48"/>
        <end position="67"/>
    </location>
</feature>
<organism evidence="3 4">
    <name type="scientific">Mycolicibacterium confluentis</name>
    <dbReference type="NCBI Taxonomy" id="28047"/>
    <lineage>
        <taxon>Bacteria</taxon>
        <taxon>Bacillati</taxon>
        <taxon>Actinomycetota</taxon>
        <taxon>Actinomycetes</taxon>
        <taxon>Mycobacteriales</taxon>
        <taxon>Mycobacteriaceae</taxon>
        <taxon>Mycolicibacterium</taxon>
    </lineage>
</organism>
<name>A0A7I7Y224_9MYCO</name>
<evidence type="ECO:0000313" key="4">
    <source>
        <dbReference type="Proteomes" id="UP000466931"/>
    </source>
</evidence>
<proteinExistence type="predicted"/>